<dbReference type="Proteomes" id="UP001597061">
    <property type="component" value="Unassembled WGS sequence"/>
</dbReference>
<dbReference type="InterPro" id="IPR051317">
    <property type="entry name" value="Gfo/Idh/MocA_oxidoreduct"/>
</dbReference>
<protein>
    <submittedName>
        <fullName evidence="5">Gfo/Idh/MocA family oxidoreductase</fullName>
    </submittedName>
</protein>
<dbReference type="EMBL" id="JBHTJI010000001">
    <property type="protein sequence ID" value="MFD0990061.1"/>
    <property type="molecule type" value="Genomic_DNA"/>
</dbReference>
<dbReference type="InterPro" id="IPR000683">
    <property type="entry name" value="Gfo/Idh/MocA-like_OxRdtase_N"/>
</dbReference>
<comment type="similarity">
    <text evidence="1">Belongs to the Gfo/Idh/MocA family.</text>
</comment>
<keyword evidence="6" id="KW-1185">Reference proteome</keyword>
<dbReference type="SUPFAM" id="SSF51735">
    <property type="entry name" value="NAD(P)-binding Rossmann-fold domains"/>
    <property type="match status" value="1"/>
</dbReference>
<proteinExistence type="inferred from homology"/>
<dbReference type="InterPro" id="IPR036291">
    <property type="entry name" value="NAD(P)-bd_dom_sf"/>
</dbReference>
<dbReference type="PANTHER" id="PTHR43708:SF5">
    <property type="entry name" value="CONSERVED EXPRESSED OXIDOREDUCTASE (EUROFUNG)-RELATED"/>
    <property type="match status" value="1"/>
</dbReference>
<evidence type="ECO:0000313" key="6">
    <source>
        <dbReference type="Proteomes" id="UP001597061"/>
    </source>
</evidence>
<evidence type="ECO:0000256" key="1">
    <source>
        <dbReference type="ARBA" id="ARBA00010928"/>
    </source>
</evidence>
<accession>A0ABW3JIG8</accession>
<dbReference type="PANTHER" id="PTHR43708">
    <property type="entry name" value="CONSERVED EXPRESSED OXIDOREDUCTASE (EUROFUNG)"/>
    <property type="match status" value="1"/>
</dbReference>
<comment type="caution">
    <text evidence="5">The sequence shown here is derived from an EMBL/GenBank/DDBJ whole genome shotgun (WGS) entry which is preliminary data.</text>
</comment>
<evidence type="ECO:0000259" key="4">
    <source>
        <dbReference type="Pfam" id="PF02894"/>
    </source>
</evidence>
<dbReference type="InterPro" id="IPR004104">
    <property type="entry name" value="Gfo/Idh/MocA-like_OxRdtase_C"/>
</dbReference>
<organism evidence="5 6">
    <name type="scientific">Mariniflexile jejuense</name>
    <dbReference type="NCBI Taxonomy" id="1173582"/>
    <lineage>
        <taxon>Bacteria</taxon>
        <taxon>Pseudomonadati</taxon>
        <taxon>Bacteroidota</taxon>
        <taxon>Flavobacteriia</taxon>
        <taxon>Flavobacteriales</taxon>
        <taxon>Flavobacteriaceae</taxon>
        <taxon>Mariniflexile</taxon>
    </lineage>
</organism>
<keyword evidence="2" id="KW-0560">Oxidoreductase</keyword>
<gene>
    <name evidence="5" type="ORF">ACFQ1R_08135</name>
</gene>
<reference evidence="6" key="1">
    <citation type="journal article" date="2019" name="Int. J. Syst. Evol. Microbiol.">
        <title>The Global Catalogue of Microorganisms (GCM) 10K type strain sequencing project: providing services to taxonomists for standard genome sequencing and annotation.</title>
        <authorList>
            <consortium name="The Broad Institute Genomics Platform"/>
            <consortium name="The Broad Institute Genome Sequencing Center for Infectious Disease"/>
            <person name="Wu L."/>
            <person name="Ma J."/>
        </authorList>
    </citation>
    <scope>NUCLEOTIDE SEQUENCE [LARGE SCALE GENOMIC DNA]</scope>
    <source>
        <strain evidence="6">CCUG 62414</strain>
    </source>
</reference>
<dbReference type="RefSeq" id="WP_379925647.1">
    <property type="nucleotide sequence ID" value="NZ_JBHTJI010000001.1"/>
</dbReference>
<feature type="domain" description="Gfo/Idh/MocA-like oxidoreductase N-terminal" evidence="3">
    <location>
        <begin position="5"/>
        <end position="121"/>
    </location>
</feature>
<dbReference type="Pfam" id="PF02894">
    <property type="entry name" value="GFO_IDH_MocA_C"/>
    <property type="match status" value="1"/>
</dbReference>
<dbReference type="Gene3D" id="3.40.50.720">
    <property type="entry name" value="NAD(P)-binding Rossmann-like Domain"/>
    <property type="match status" value="1"/>
</dbReference>
<feature type="domain" description="Gfo/Idh/MocA-like oxidoreductase C-terminal" evidence="4">
    <location>
        <begin position="136"/>
        <end position="347"/>
    </location>
</feature>
<evidence type="ECO:0000259" key="3">
    <source>
        <dbReference type="Pfam" id="PF01408"/>
    </source>
</evidence>
<dbReference type="Pfam" id="PF01408">
    <property type="entry name" value="GFO_IDH_MocA"/>
    <property type="match status" value="1"/>
</dbReference>
<evidence type="ECO:0000313" key="5">
    <source>
        <dbReference type="EMBL" id="MFD0990061.1"/>
    </source>
</evidence>
<dbReference type="Gene3D" id="3.30.360.10">
    <property type="entry name" value="Dihydrodipicolinate Reductase, domain 2"/>
    <property type="match status" value="1"/>
</dbReference>
<sequence>MQPIQVALCSYGMSGHVFHAPFISVNPKFNLYAVFERTKNEAQKHYPNIKTFRTLETMLNDDAIELVVINTPNVTHFDFAKKVINAGKHLVIEKPFTATVAEAEYLIQLAKEKNVIMSVYHNRRYDSDFKTVQNVLENGLLGTIVEAEFHYDRFDPVLSYKVHKETPTVGVGSIYDLGSHLIDQALQLFGMPKAIFADLDSYRPNSKVGDYFDVKLFYPSHRVILKSSYYVREPLAGNILHGTKGSFIKTKADVQEKELQLGKMPDSVNWGTEPDTEKGVLHTEKDGKITKEYIPTLKGNYMVYYDGIYEAIRNNKPVPVTAEDGKKVIEIIEAALKSNTKKSVVEL</sequence>
<evidence type="ECO:0000256" key="2">
    <source>
        <dbReference type="ARBA" id="ARBA00023002"/>
    </source>
</evidence>
<name>A0ABW3JIG8_9FLAO</name>